<dbReference type="GO" id="GO:0006435">
    <property type="term" value="P:threonyl-tRNA aminoacylation"/>
    <property type="evidence" value="ECO:0007669"/>
    <property type="project" value="InterPro"/>
</dbReference>
<dbReference type="InterPro" id="IPR006195">
    <property type="entry name" value="aa-tRNA-synth_II"/>
</dbReference>
<dbReference type="EC" id="6.1.1.3" evidence="3"/>
<comment type="catalytic activity">
    <reaction evidence="12">
        <text>tRNA(Thr) + L-threonine + ATP = L-threonyl-tRNA(Thr) + AMP + diphosphate + H(+)</text>
        <dbReference type="Rhea" id="RHEA:24624"/>
        <dbReference type="Rhea" id="RHEA-COMP:9670"/>
        <dbReference type="Rhea" id="RHEA-COMP:9704"/>
        <dbReference type="ChEBI" id="CHEBI:15378"/>
        <dbReference type="ChEBI" id="CHEBI:30616"/>
        <dbReference type="ChEBI" id="CHEBI:33019"/>
        <dbReference type="ChEBI" id="CHEBI:57926"/>
        <dbReference type="ChEBI" id="CHEBI:78442"/>
        <dbReference type="ChEBI" id="CHEBI:78534"/>
        <dbReference type="ChEBI" id="CHEBI:456215"/>
        <dbReference type="EC" id="6.1.1.3"/>
    </reaction>
</comment>
<evidence type="ECO:0000256" key="9">
    <source>
        <dbReference type="ARBA" id="ARBA00023128"/>
    </source>
</evidence>
<sequence length="558" mass="62349">MLSVCLLPWRVCCHGLESLARAERLDRGTPRCARGRPWDSAQRVSSLAGFHWEIRHCFPCIRLHAHPRSLPRTPTGLGLSEASDDSSCAKTAVRCCSCTASRAADAPTTLNPTTNHPPKPPADHRELGIAQSLFFASKYSPGSPLLLPNGADMFNKLVAFLRAQYTQFGFREVITPNVYKRSLWETSGHWENYGEDMFQVRGRGPKRDEEIGAEHKYGLKPMNCPGHCLIFAQNTRSYRQLPIRYADFSALHRNEVSGSLSGLTRVRRFHQDDGHIFCRPIQVGEEIRKTLDFVQLVYNTFDLGPYKLVLSTRPKDHYIGTAEEWDRAENQLKIALDASGREWSLNEGDGAFYGPKIDIILADSDGKQHQTATIQLDFQLPQRFELNYIAQEGESSEIPPEGSNFVAPVMIHRAILGSLERFMALLIEHYDGVYPFWLAPRPAIILTVNDSPEVLEYAENLQQLLSTGGGPLADDHTSKPTTTGYTACDITAAQTHIHVEVDTSAQSLGKKIIAAKKKGYGFLLVVGPQDVEARTSGLEMHSKHCNTQQLKKEREVNV</sequence>
<dbReference type="EMBL" id="ML977161">
    <property type="protein sequence ID" value="KAF1985554.1"/>
    <property type="molecule type" value="Genomic_DNA"/>
</dbReference>
<dbReference type="NCBIfam" id="TIGR00418">
    <property type="entry name" value="thrS"/>
    <property type="match status" value="1"/>
</dbReference>
<dbReference type="PRINTS" id="PR01047">
    <property type="entry name" value="TRNASYNTHTHR"/>
</dbReference>
<keyword evidence="6" id="KW-0067">ATP-binding</keyword>
<evidence type="ECO:0000256" key="7">
    <source>
        <dbReference type="ARBA" id="ARBA00022917"/>
    </source>
</evidence>
<name>A0A6G1GXL1_9PEZI</name>
<dbReference type="InterPro" id="IPR045864">
    <property type="entry name" value="aa-tRNA-synth_II/BPL/LPL"/>
</dbReference>
<evidence type="ECO:0000256" key="2">
    <source>
        <dbReference type="ARBA" id="ARBA00008226"/>
    </source>
</evidence>
<evidence type="ECO:0000313" key="14">
    <source>
        <dbReference type="EMBL" id="KAF1985554.1"/>
    </source>
</evidence>
<evidence type="ECO:0000256" key="5">
    <source>
        <dbReference type="ARBA" id="ARBA00022741"/>
    </source>
</evidence>
<gene>
    <name evidence="14" type="ORF">K402DRAFT_413161</name>
</gene>
<dbReference type="InterPro" id="IPR033728">
    <property type="entry name" value="ThrRS_core"/>
</dbReference>
<reference evidence="14" key="1">
    <citation type="journal article" date="2020" name="Stud. Mycol.">
        <title>101 Dothideomycetes genomes: a test case for predicting lifestyles and emergence of pathogens.</title>
        <authorList>
            <person name="Haridas S."/>
            <person name="Albert R."/>
            <person name="Binder M."/>
            <person name="Bloem J."/>
            <person name="Labutti K."/>
            <person name="Salamov A."/>
            <person name="Andreopoulos B."/>
            <person name="Baker S."/>
            <person name="Barry K."/>
            <person name="Bills G."/>
            <person name="Bluhm B."/>
            <person name="Cannon C."/>
            <person name="Castanera R."/>
            <person name="Culley D."/>
            <person name="Daum C."/>
            <person name="Ezra D."/>
            <person name="Gonzalez J."/>
            <person name="Henrissat B."/>
            <person name="Kuo A."/>
            <person name="Liang C."/>
            <person name="Lipzen A."/>
            <person name="Lutzoni F."/>
            <person name="Magnuson J."/>
            <person name="Mondo S."/>
            <person name="Nolan M."/>
            <person name="Ohm R."/>
            <person name="Pangilinan J."/>
            <person name="Park H.-J."/>
            <person name="Ramirez L."/>
            <person name="Alfaro M."/>
            <person name="Sun H."/>
            <person name="Tritt A."/>
            <person name="Yoshinaga Y."/>
            <person name="Zwiers L.-H."/>
            <person name="Turgeon B."/>
            <person name="Goodwin S."/>
            <person name="Spatafora J."/>
            <person name="Crous P."/>
            <person name="Grigoriev I."/>
        </authorList>
    </citation>
    <scope>NUCLEOTIDE SEQUENCE</scope>
    <source>
        <strain evidence="14">CBS 113979</strain>
    </source>
</reference>
<dbReference type="Pfam" id="PF03129">
    <property type="entry name" value="HGTP_anticodon"/>
    <property type="match status" value="1"/>
</dbReference>
<dbReference type="GO" id="GO:0004829">
    <property type="term" value="F:threonine-tRNA ligase activity"/>
    <property type="evidence" value="ECO:0007669"/>
    <property type="project" value="UniProtKB-EC"/>
</dbReference>
<keyword evidence="4" id="KW-0436">Ligase</keyword>
<dbReference type="InterPro" id="IPR036621">
    <property type="entry name" value="Anticodon-bd_dom_sf"/>
</dbReference>
<dbReference type="Gene3D" id="3.30.930.10">
    <property type="entry name" value="Bira Bifunctional Protein, Domain 2"/>
    <property type="match status" value="1"/>
</dbReference>
<dbReference type="PROSITE" id="PS50862">
    <property type="entry name" value="AA_TRNA_LIGASE_II"/>
    <property type="match status" value="1"/>
</dbReference>
<dbReference type="Pfam" id="PF00587">
    <property type="entry name" value="tRNA-synt_2b"/>
    <property type="match status" value="1"/>
</dbReference>
<organism evidence="14 15">
    <name type="scientific">Aulographum hederae CBS 113979</name>
    <dbReference type="NCBI Taxonomy" id="1176131"/>
    <lineage>
        <taxon>Eukaryota</taxon>
        <taxon>Fungi</taxon>
        <taxon>Dikarya</taxon>
        <taxon>Ascomycota</taxon>
        <taxon>Pezizomycotina</taxon>
        <taxon>Dothideomycetes</taxon>
        <taxon>Pleosporomycetidae</taxon>
        <taxon>Aulographales</taxon>
        <taxon>Aulographaceae</taxon>
    </lineage>
</organism>
<proteinExistence type="inferred from homology"/>
<dbReference type="GO" id="GO:0005524">
    <property type="term" value="F:ATP binding"/>
    <property type="evidence" value="ECO:0007669"/>
    <property type="project" value="UniProtKB-KW"/>
</dbReference>
<feature type="domain" description="Aminoacyl-transfer RNA synthetases class-II family profile" evidence="13">
    <location>
        <begin position="148"/>
        <end position="435"/>
    </location>
</feature>
<keyword evidence="7" id="KW-0648">Protein biosynthesis</keyword>
<evidence type="ECO:0000256" key="11">
    <source>
        <dbReference type="ARBA" id="ARBA00031900"/>
    </source>
</evidence>
<evidence type="ECO:0000256" key="3">
    <source>
        <dbReference type="ARBA" id="ARBA00013163"/>
    </source>
</evidence>
<dbReference type="InterPro" id="IPR004154">
    <property type="entry name" value="Anticodon-bd"/>
</dbReference>
<keyword evidence="8" id="KW-0809">Transit peptide</keyword>
<comment type="similarity">
    <text evidence="2">Belongs to the class-II aminoacyl-tRNA synthetase family.</text>
</comment>
<evidence type="ECO:0000256" key="4">
    <source>
        <dbReference type="ARBA" id="ARBA00022598"/>
    </source>
</evidence>
<dbReference type="SUPFAM" id="SSF55681">
    <property type="entry name" value="Class II aaRS and biotin synthetases"/>
    <property type="match status" value="1"/>
</dbReference>
<dbReference type="PANTHER" id="PTHR11451">
    <property type="entry name" value="THREONINE-TRNA LIGASE"/>
    <property type="match status" value="1"/>
</dbReference>
<dbReference type="Gene3D" id="3.40.50.800">
    <property type="entry name" value="Anticodon-binding domain"/>
    <property type="match status" value="1"/>
</dbReference>
<dbReference type="PANTHER" id="PTHR11451:SF50">
    <property type="entry name" value="THREONINE--TRNA LIGASE, MITOCHONDRIAL"/>
    <property type="match status" value="1"/>
</dbReference>
<evidence type="ECO:0000256" key="1">
    <source>
        <dbReference type="ARBA" id="ARBA00004305"/>
    </source>
</evidence>
<dbReference type="OrthoDB" id="5423599at2759"/>
<accession>A0A6G1GXL1</accession>
<dbReference type="AlphaFoldDB" id="A0A6G1GXL1"/>
<protein>
    <recommendedName>
        <fullName evidence="3">threonine--tRNA ligase</fullName>
        <ecNumber evidence="3">6.1.1.3</ecNumber>
    </recommendedName>
    <alternativeName>
        <fullName evidence="11">Threonyl-tRNA synthetase</fullName>
    </alternativeName>
</protein>
<evidence type="ECO:0000313" key="15">
    <source>
        <dbReference type="Proteomes" id="UP000800041"/>
    </source>
</evidence>
<dbReference type="FunFam" id="3.30.930.10:FF:000039">
    <property type="entry name" value="Threonyl-tRNA synthetase, mitochondrial"/>
    <property type="match status" value="1"/>
</dbReference>
<keyword evidence="5" id="KW-0547">Nucleotide-binding</keyword>
<keyword evidence="9" id="KW-0496">Mitochondrion</keyword>
<evidence type="ECO:0000256" key="10">
    <source>
        <dbReference type="ARBA" id="ARBA00023146"/>
    </source>
</evidence>
<dbReference type="GO" id="GO:0005759">
    <property type="term" value="C:mitochondrial matrix"/>
    <property type="evidence" value="ECO:0007669"/>
    <property type="project" value="UniProtKB-SubCell"/>
</dbReference>
<dbReference type="InterPro" id="IPR002320">
    <property type="entry name" value="Thr-tRNA-ligase_IIa"/>
</dbReference>
<dbReference type="CDD" id="cd00771">
    <property type="entry name" value="ThrRS_core"/>
    <property type="match status" value="1"/>
</dbReference>
<evidence type="ECO:0000256" key="12">
    <source>
        <dbReference type="ARBA" id="ARBA00049515"/>
    </source>
</evidence>
<evidence type="ECO:0000256" key="8">
    <source>
        <dbReference type="ARBA" id="ARBA00022946"/>
    </source>
</evidence>
<dbReference type="InterPro" id="IPR002314">
    <property type="entry name" value="aa-tRNA-synt_IIb"/>
</dbReference>
<evidence type="ECO:0000259" key="13">
    <source>
        <dbReference type="PROSITE" id="PS50862"/>
    </source>
</evidence>
<evidence type="ECO:0000256" key="6">
    <source>
        <dbReference type="ARBA" id="ARBA00022840"/>
    </source>
</evidence>
<dbReference type="Proteomes" id="UP000800041">
    <property type="component" value="Unassembled WGS sequence"/>
</dbReference>
<keyword evidence="15" id="KW-1185">Reference proteome</keyword>
<comment type="subcellular location">
    <subcellularLocation>
        <location evidence="1">Mitochondrion matrix</location>
    </subcellularLocation>
</comment>
<dbReference type="SUPFAM" id="SSF52954">
    <property type="entry name" value="Class II aaRS ABD-related"/>
    <property type="match status" value="1"/>
</dbReference>
<keyword evidence="10" id="KW-0030">Aminoacyl-tRNA synthetase</keyword>